<keyword evidence="3 8" id="KW-0067">ATP-binding</keyword>
<dbReference type="PRINTS" id="PR01040">
    <property type="entry name" value="TRNASYNTHTYR"/>
</dbReference>
<dbReference type="SUPFAM" id="SSF52374">
    <property type="entry name" value="Nucleotidylyl transferase"/>
    <property type="match status" value="1"/>
</dbReference>
<dbReference type="InterPro" id="IPR024088">
    <property type="entry name" value="Tyr-tRNA-ligase_bac-type"/>
</dbReference>
<keyword evidence="2 8" id="KW-0547">Nucleotide-binding</keyword>
<keyword evidence="12" id="KW-1185">Reference proteome</keyword>
<dbReference type="PROSITE" id="PS50889">
    <property type="entry name" value="S4"/>
    <property type="match status" value="1"/>
</dbReference>
<dbReference type="CDD" id="cd00165">
    <property type="entry name" value="S4"/>
    <property type="match status" value="1"/>
</dbReference>
<dbReference type="SMART" id="SM00363">
    <property type="entry name" value="S4"/>
    <property type="match status" value="1"/>
</dbReference>
<dbReference type="InterPro" id="IPR001412">
    <property type="entry name" value="aa-tRNA-synth_I_CS"/>
</dbReference>
<comment type="subcellular location">
    <subcellularLocation>
        <location evidence="8">Cytoplasm</location>
    </subcellularLocation>
</comment>
<keyword evidence="6 8" id="KW-0030">Aminoacyl-tRNA synthetase</keyword>
<comment type="subunit">
    <text evidence="8">Homodimer.</text>
</comment>
<dbReference type="Gene3D" id="3.40.50.620">
    <property type="entry name" value="HUPs"/>
    <property type="match status" value="1"/>
</dbReference>
<dbReference type="InterPro" id="IPR002942">
    <property type="entry name" value="S4_RNA-bd"/>
</dbReference>
<dbReference type="PANTHER" id="PTHR11766">
    <property type="entry name" value="TYROSYL-TRNA SYNTHETASE"/>
    <property type="match status" value="1"/>
</dbReference>
<dbReference type="InterPro" id="IPR002305">
    <property type="entry name" value="aa-tRNA-synth_Ic"/>
</dbReference>
<dbReference type="NCBIfam" id="TIGR00234">
    <property type="entry name" value="tyrS"/>
    <property type="match status" value="1"/>
</dbReference>
<keyword evidence="4 9" id="KW-0694">RNA-binding</keyword>
<evidence type="ECO:0000256" key="9">
    <source>
        <dbReference type="PROSITE-ProRule" id="PRU00182"/>
    </source>
</evidence>
<gene>
    <name evidence="8 11" type="primary">tyrS</name>
    <name evidence="11" type="ORF">KV113_16645</name>
</gene>
<evidence type="ECO:0000256" key="4">
    <source>
        <dbReference type="ARBA" id="ARBA00022884"/>
    </source>
</evidence>
<dbReference type="SUPFAM" id="SSF55174">
    <property type="entry name" value="Alpha-L RNA-binding motif"/>
    <property type="match status" value="1"/>
</dbReference>
<evidence type="ECO:0000256" key="5">
    <source>
        <dbReference type="ARBA" id="ARBA00022917"/>
    </source>
</evidence>
<dbReference type="EC" id="6.1.1.1" evidence="8"/>
<evidence type="ECO:0000256" key="1">
    <source>
        <dbReference type="ARBA" id="ARBA00022598"/>
    </source>
</evidence>
<dbReference type="InterPro" id="IPR036986">
    <property type="entry name" value="S4_RNA-bd_sf"/>
</dbReference>
<comment type="caution">
    <text evidence="11">The sequence shown here is derived from an EMBL/GenBank/DDBJ whole genome shotgun (WGS) entry which is preliminary data.</text>
</comment>
<evidence type="ECO:0000313" key="11">
    <source>
        <dbReference type="EMBL" id="MEB3033183.1"/>
    </source>
</evidence>
<keyword evidence="8" id="KW-0963">Cytoplasm</keyword>
<reference evidence="11 12" key="1">
    <citation type="submission" date="2023-12" db="EMBL/GenBank/DDBJ databases">
        <title>Description of new species of Mycobacterium terrae complex isolated from sewage at the Sao Paulo Zoological Park Foundation in Brazil.</title>
        <authorList>
            <person name="Romagnoli C.L."/>
            <person name="Conceicao E.C."/>
            <person name="Machado E."/>
            <person name="Barreto L.B.P.F."/>
            <person name="Sharma A."/>
            <person name="Silva N.M."/>
            <person name="Marques L.E."/>
            <person name="Juliana M.A."/>
            <person name="Lourenco M.C.S."/>
            <person name="Digiampietri L.A."/>
            <person name="Suffys P.N."/>
            <person name="Viana-Niero C."/>
        </authorList>
    </citation>
    <scope>NUCLEOTIDE SEQUENCE [LARGE SCALE GENOMIC DNA]</scope>
    <source>
        <strain evidence="11 12">MYC340</strain>
    </source>
</reference>
<sequence>MPTTILDELSWRGLIAQSTDLDSLTAEVTGGPITVYAGFDPTAPSLHAGNLVPLLALRRFQRAGHRPIVLAGGATGLIGDPRDSGERTLNTADTVAEWSERIRGQLERFVDFDDSPTGAVVVNNLDWTGPLSAVEFLRDVGKHFSVNVMLDRDTIRRRLEEGISYTEFSYMLLQANDYVQLNQRYGCSLQIGGSDQWGNIIAGVRLVRQKLGATVHALTVPLVTAADGTKFGKSTGGGSLWLDPEMTSPYAWYQYFFNTADADVIRYLRWFTFLSADELGELEQSTAERPHERAAQRRLAREFTTLVHGEQATEAVELASQALFGRGELARLDESTLTAALRETSVAQLAAGDPDAIVDLLVATGLSASRGAARRTIGEGGVSVNNVRIDSEEWTPNSDDFLHGRWLVLRRGKRNVAGVERV</sequence>
<accession>A0ABU5XZ23</accession>
<feature type="short sequence motif" description="'KMSKS' region" evidence="8">
    <location>
        <begin position="230"/>
        <end position="234"/>
    </location>
</feature>
<evidence type="ECO:0000256" key="3">
    <source>
        <dbReference type="ARBA" id="ARBA00022840"/>
    </source>
</evidence>
<feature type="binding site" evidence="8">
    <location>
        <position position="36"/>
    </location>
    <ligand>
        <name>L-tyrosine</name>
        <dbReference type="ChEBI" id="CHEBI:58315"/>
    </ligand>
</feature>
<feature type="binding site" evidence="8">
    <location>
        <position position="170"/>
    </location>
    <ligand>
        <name>L-tyrosine</name>
        <dbReference type="ChEBI" id="CHEBI:58315"/>
    </ligand>
</feature>
<dbReference type="CDD" id="cd00805">
    <property type="entry name" value="TyrRS_core"/>
    <property type="match status" value="1"/>
</dbReference>
<name>A0ABU5XZ23_9MYCO</name>
<proteinExistence type="inferred from homology"/>
<dbReference type="Gene3D" id="1.10.240.10">
    <property type="entry name" value="Tyrosyl-Transfer RNA Synthetase"/>
    <property type="match status" value="1"/>
</dbReference>
<comment type="similarity">
    <text evidence="8">Belongs to the class-I aminoacyl-tRNA synthetase family. TyrS type 1 subfamily.</text>
</comment>
<evidence type="ECO:0000256" key="7">
    <source>
        <dbReference type="ARBA" id="ARBA00048248"/>
    </source>
</evidence>
<evidence type="ECO:0000259" key="10">
    <source>
        <dbReference type="SMART" id="SM00363"/>
    </source>
</evidence>
<comment type="function">
    <text evidence="8">Catalyzes the attachment of tyrosine to tRNA(Tyr) in a two-step reaction: tyrosine is first activated by ATP to form Tyr-AMP and then transferred to the acceptor end of tRNA(Tyr).</text>
</comment>
<evidence type="ECO:0000256" key="6">
    <source>
        <dbReference type="ARBA" id="ARBA00023146"/>
    </source>
</evidence>
<dbReference type="Pfam" id="PF00579">
    <property type="entry name" value="tRNA-synt_1b"/>
    <property type="match status" value="1"/>
</dbReference>
<feature type="binding site" evidence="8">
    <location>
        <position position="233"/>
    </location>
    <ligand>
        <name>ATP</name>
        <dbReference type="ChEBI" id="CHEBI:30616"/>
    </ligand>
</feature>
<dbReference type="EMBL" id="JAYJJU010000016">
    <property type="protein sequence ID" value="MEB3033183.1"/>
    <property type="molecule type" value="Genomic_DNA"/>
</dbReference>
<feature type="short sequence motif" description="'HIGH' region" evidence="8">
    <location>
        <begin position="41"/>
        <end position="50"/>
    </location>
</feature>
<dbReference type="Pfam" id="PF22421">
    <property type="entry name" value="SYY_C-terminal"/>
    <property type="match status" value="1"/>
</dbReference>
<protein>
    <recommendedName>
        <fullName evidence="8">Tyrosine--tRNA ligase</fullName>
        <ecNumber evidence="8">6.1.1.1</ecNumber>
    </recommendedName>
    <alternativeName>
        <fullName evidence="8">Tyrosyl-tRNA synthetase</fullName>
        <shortName evidence="8">TyrRS</shortName>
    </alternativeName>
</protein>
<dbReference type="Proteomes" id="UP001298593">
    <property type="component" value="Unassembled WGS sequence"/>
</dbReference>
<dbReference type="Gene3D" id="3.10.290.10">
    <property type="entry name" value="RNA-binding S4 domain"/>
    <property type="match status" value="1"/>
</dbReference>
<evidence type="ECO:0000256" key="8">
    <source>
        <dbReference type="HAMAP-Rule" id="MF_02006"/>
    </source>
</evidence>
<dbReference type="PROSITE" id="PS00178">
    <property type="entry name" value="AA_TRNA_LIGASE_I"/>
    <property type="match status" value="1"/>
</dbReference>
<keyword evidence="1 8" id="KW-0436">Ligase</keyword>
<feature type="binding site" evidence="8">
    <location>
        <position position="174"/>
    </location>
    <ligand>
        <name>L-tyrosine</name>
        <dbReference type="ChEBI" id="CHEBI:58315"/>
    </ligand>
</feature>
<dbReference type="HAMAP" id="MF_02006">
    <property type="entry name" value="Tyr_tRNA_synth_type1"/>
    <property type="match status" value="1"/>
</dbReference>
<comment type="catalytic activity">
    <reaction evidence="7 8">
        <text>tRNA(Tyr) + L-tyrosine + ATP = L-tyrosyl-tRNA(Tyr) + AMP + diphosphate + H(+)</text>
        <dbReference type="Rhea" id="RHEA:10220"/>
        <dbReference type="Rhea" id="RHEA-COMP:9706"/>
        <dbReference type="Rhea" id="RHEA-COMP:9707"/>
        <dbReference type="ChEBI" id="CHEBI:15378"/>
        <dbReference type="ChEBI" id="CHEBI:30616"/>
        <dbReference type="ChEBI" id="CHEBI:33019"/>
        <dbReference type="ChEBI" id="CHEBI:58315"/>
        <dbReference type="ChEBI" id="CHEBI:78442"/>
        <dbReference type="ChEBI" id="CHEBI:78536"/>
        <dbReference type="ChEBI" id="CHEBI:456215"/>
        <dbReference type="EC" id="6.1.1.1"/>
    </reaction>
</comment>
<dbReference type="GO" id="GO:0004831">
    <property type="term" value="F:tyrosine-tRNA ligase activity"/>
    <property type="evidence" value="ECO:0007669"/>
    <property type="project" value="UniProtKB-EC"/>
</dbReference>
<evidence type="ECO:0000256" key="2">
    <source>
        <dbReference type="ARBA" id="ARBA00022741"/>
    </source>
</evidence>
<dbReference type="InterPro" id="IPR002307">
    <property type="entry name" value="Tyr-tRNA-ligase"/>
</dbReference>
<dbReference type="InterPro" id="IPR024107">
    <property type="entry name" value="Tyr-tRNA-ligase_bac_1"/>
</dbReference>
<dbReference type="InterPro" id="IPR054608">
    <property type="entry name" value="SYY-like_C"/>
</dbReference>
<evidence type="ECO:0000313" key="12">
    <source>
        <dbReference type="Proteomes" id="UP001298593"/>
    </source>
</evidence>
<dbReference type="InterPro" id="IPR014729">
    <property type="entry name" value="Rossmann-like_a/b/a_fold"/>
</dbReference>
<keyword evidence="5 8" id="KW-0648">Protein biosynthesis</keyword>
<dbReference type="RefSeq" id="WP_224976486.1">
    <property type="nucleotide sequence ID" value="NZ_JAYJJU010000016.1"/>
</dbReference>
<dbReference type="PANTHER" id="PTHR11766:SF0">
    <property type="entry name" value="TYROSINE--TRNA LIGASE, MITOCHONDRIAL"/>
    <property type="match status" value="1"/>
</dbReference>
<feature type="domain" description="RNA-binding S4" evidence="10">
    <location>
        <begin position="356"/>
        <end position="417"/>
    </location>
</feature>
<organism evidence="11 12">
    <name type="scientific">[Mycobacterium] nativiensis</name>
    <dbReference type="NCBI Taxonomy" id="2855503"/>
    <lineage>
        <taxon>Bacteria</taxon>
        <taxon>Bacillati</taxon>
        <taxon>Actinomycetota</taxon>
        <taxon>Actinomycetes</taxon>
        <taxon>Mycobacteriales</taxon>
        <taxon>Mycobacteriaceae</taxon>
        <taxon>Mycolicibacter</taxon>
    </lineage>
</organism>